<dbReference type="NCBIfam" id="TIGR02246">
    <property type="entry name" value="SgcJ/EcaC family oxidoreductase"/>
    <property type="match status" value="1"/>
</dbReference>
<proteinExistence type="predicted"/>
<dbReference type="InterPro" id="IPR037401">
    <property type="entry name" value="SnoaL-like"/>
</dbReference>
<dbReference type="SUPFAM" id="SSF54427">
    <property type="entry name" value="NTF2-like"/>
    <property type="match status" value="1"/>
</dbReference>
<feature type="domain" description="SnoaL-like" evidence="1">
    <location>
        <begin position="21"/>
        <end position="117"/>
    </location>
</feature>
<organism evidence="2">
    <name type="scientific">Leptolyngbya sp. NK1-12</name>
    <dbReference type="NCBI Taxonomy" id="2547451"/>
    <lineage>
        <taxon>Bacteria</taxon>
        <taxon>Bacillati</taxon>
        <taxon>Cyanobacteriota</taxon>
        <taxon>Cyanophyceae</taxon>
        <taxon>Leptolyngbyales</taxon>
        <taxon>Leptolyngbyaceae</taxon>
        <taxon>Leptolyngbya group</taxon>
        <taxon>Leptolyngbya</taxon>
    </lineage>
</organism>
<dbReference type="Pfam" id="PF12680">
    <property type="entry name" value="SnoaL_2"/>
    <property type="match status" value="1"/>
</dbReference>
<dbReference type="InterPro" id="IPR032710">
    <property type="entry name" value="NTF2-like_dom_sf"/>
</dbReference>
<gene>
    <name evidence="2" type="ORF">HJG54_11535</name>
</gene>
<dbReference type="AlphaFoldDB" id="A0AA96WKV0"/>
<evidence type="ECO:0000259" key="1">
    <source>
        <dbReference type="Pfam" id="PF12680"/>
    </source>
</evidence>
<dbReference type="EMBL" id="CP053586">
    <property type="protein sequence ID" value="WNZ26555.1"/>
    <property type="molecule type" value="Genomic_DNA"/>
</dbReference>
<evidence type="ECO:0000313" key="2">
    <source>
        <dbReference type="EMBL" id="WNZ26555.1"/>
    </source>
</evidence>
<accession>A0AA96WKV0</accession>
<dbReference type="InterPro" id="IPR011944">
    <property type="entry name" value="Steroid_delta5-4_isomerase"/>
</dbReference>
<dbReference type="Gene3D" id="3.10.450.50">
    <property type="match status" value="1"/>
</dbReference>
<reference evidence="2" key="1">
    <citation type="submission" date="2020-05" db="EMBL/GenBank/DDBJ databases">
        <authorList>
            <person name="Zhu T."/>
            <person name="Keshari N."/>
            <person name="Lu X."/>
        </authorList>
    </citation>
    <scope>NUCLEOTIDE SEQUENCE</scope>
    <source>
        <strain evidence="2">NK1-12</strain>
    </source>
</reference>
<name>A0AA96WKV0_9CYAN</name>
<protein>
    <submittedName>
        <fullName evidence="2">Nuclear transport factor 2 family protein</fullName>
    </submittedName>
</protein>
<sequence length="129" mass="14447">MVEPESNPSNPIYAAIYTAQQAWVNGNADEFADLFTETGEFVVPGHVYRGRDAIRDVTAEFSQTHNNVQIDIHRIISEGSQAVVEWQWQDTDIASGKRTVADDAIVVDFEADLIKRWREYIDATSSSLG</sequence>